<organism evidence="3 4">
    <name type="scientific">Opisthorchis felineus</name>
    <dbReference type="NCBI Taxonomy" id="147828"/>
    <lineage>
        <taxon>Eukaryota</taxon>
        <taxon>Metazoa</taxon>
        <taxon>Spiralia</taxon>
        <taxon>Lophotrochozoa</taxon>
        <taxon>Platyhelminthes</taxon>
        <taxon>Trematoda</taxon>
        <taxon>Digenea</taxon>
        <taxon>Opisthorchiida</taxon>
        <taxon>Opisthorchiata</taxon>
        <taxon>Opisthorchiidae</taxon>
        <taxon>Opisthorchis</taxon>
    </lineage>
</organism>
<dbReference type="SUPFAM" id="SSF52833">
    <property type="entry name" value="Thioredoxin-like"/>
    <property type="match status" value="1"/>
</dbReference>
<name>A0A4S2LXX4_OPIFE</name>
<dbReference type="PANTHER" id="PTHR46115">
    <property type="entry name" value="THIOREDOXIN-LIKE PROTEIN 1"/>
    <property type="match status" value="1"/>
</dbReference>
<dbReference type="EMBL" id="SJOL01006462">
    <property type="protein sequence ID" value="TGZ66228.1"/>
    <property type="molecule type" value="Genomic_DNA"/>
</dbReference>
<evidence type="ECO:0000313" key="4">
    <source>
        <dbReference type="Proteomes" id="UP000308267"/>
    </source>
</evidence>
<feature type="non-terminal residue" evidence="3">
    <location>
        <position position="73"/>
    </location>
</feature>
<dbReference type="Proteomes" id="UP000308267">
    <property type="component" value="Unassembled WGS sequence"/>
</dbReference>
<keyword evidence="4" id="KW-1185">Reference proteome</keyword>
<protein>
    <recommendedName>
        <fullName evidence="2">Thioredoxin domain-containing protein</fullName>
    </recommendedName>
</protein>
<dbReference type="OrthoDB" id="2121326at2759"/>
<dbReference type="InterPro" id="IPR013766">
    <property type="entry name" value="Thioredoxin_domain"/>
</dbReference>
<dbReference type="InterPro" id="IPR036249">
    <property type="entry name" value="Thioredoxin-like_sf"/>
</dbReference>
<feature type="domain" description="Thioredoxin" evidence="2">
    <location>
        <begin position="1"/>
        <end position="73"/>
    </location>
</feature>
<sequence>IPVLFDYSDNKVRKINSVKQLDDITKRNANKLIIIDFYAEWCNPCKMIAPVYKKLAAEFRSVVFLKVDGDDSG</sequence>
<evidence type="ECO:0000259" key="2">
    <source>
        <dbReference type="PROSITE" id="PS51352"/>
    </source>
</evidence>
<dbReference type="Pfam" id="PF00085">
    <property type="entry name" value="Thioredoxin"/>
    <property type="match status" value="1"/>
</dbReference>
<evidence type="ECO:0000313" key="3">
    <source>
        <dbReference type="EMBL" id="TGZ66228.1"/>
    </source>
</evidence>
<dbReference type="AlphaFoldDB" id="A0A4S2LXX4"/>
<dbReference type="STRING" id="147828.A0A4S2LXX4"/>
<dbReference type="CDD" id="cd02947">
    <property type="entry name" value="TRX_family"/>
    <property type="match status" value="1"/>
</dbReference>
<comment type="caution">
    <text evidence="3">The sequence shown here is derived from an EMBL/GenBank/DDBJ whole genome shotgun (WGS) entry which is preliminary data.</text>
</comment>
<reference evidence="3 4" key="1">
    <citation type="journal article" date="2019" name="BMC Genomics">
        <title>New insights from Opisthorchis felineus genome: update on genomics of the epidemiologically important liver flukes.</title>
        <authorList>
            <person name="Ershov N.I."/>
            <person name="Mordvinov V.A."/>
            <person name="Prokhortchouk E.B."/>
            <person name="Pakharukova M.Y."/>
            <person name="Gunbin K.V."/>
            <person name="Ustyantsev K."/>
            <person name="Genaev M.A."/>
            <person name="Blinov A.G."/>
            <person name="Mazur A."/>
            <person name="Boulygina E."/>
            <person name="Tsygankova S."/>
            <person name="Khrameeva E."/>
            <person name="Chekanov N."/>
            <person name="Fan G."/>
            <person name="Xiao A."/>
            <person name="Zhang H."/>
            <person name="Xu X."/>
            <person name="Yang H."/>
            <person name="Solovyev V."/>
            <person name="Lee S.M."/>
            <person name="Liu X."/>
            <person name="Afonnikov D.A."/>
            <person name="Skryabin K.G."/>
        </authorList>
    </citation>
    <scope>NUCLEOTIDE SEQUENCE [LARGE SCALE GENOMIC DNA]</scope>
    <source>
        <strain evidence="3">AK-0245</strain>
        <tissue evidence="3">Whole organism</tissue>
    </source>
</reference>
<evidence type="ECO:0000256" key="1">
    <source>
        <dbReference type="ARBA" id="ARBA00023157"/>
    </source>
</evidence>
<proteinExistence type="predicted"/>
<accession>A0A4S2LXX4</accession>
<feature type="non-terminal residue" evidence="3">
    <location>
        <position position="1"/>
    </location>
</feature>
<dbReference type="PROSITE" id="PS51352">
    <property type="entry name" value="THIOREDOXIN_2"/>
    <property type="match status" value="1"/>
</dbReference>
<dbReference type="Gene3D" id="3.40.30.10">
    <property type="entry name" value="Glutaredoxin"/>
    <property type="match status" value="1"/>
</dbReference>
<gene>
    <name evidence="3" type="ORF">CRM22_005452</name>
</gene>
<keyword evidence="1" id="KW-1015">Disulfide bond</keyword>